<gene>
    <name evidence="1" type="ORF">PPYR_09041</name>
</gene>
<proteinExistence type="predicted"/>
<comment type="caution">
    <text evidence="1">The sequence shown here is derived from an EMBL/GenBank/DDBJ whole genome shotgun (WGS) entry which is preliminary data.</text>
</comment>
<evidence type="ECO:0000313" key="2">
    <source>
        <dbReference type="Proteomes" id="UP000327044"/>
    </source>
</evidence>
<sequence length="755" mass="88023">MEQIKLEYCIPDGSEELVNFPFYKLSELEPFDYDKIRQAAEWLQKFVRLEKFYTDFNNCMDQTLDFILNYARALALRNNPDELREALMLLEVLKVIIQRVANDDNLCLNQERIVEFLVYAITQAKTKMVQLEIGVISVEMVIAYRVGAEKRISRNMTKLLVECCKLFHYNGELFLLTRITRIILERKLFSFNRAQYYLKWIEKNAVDTLTRCDSDLLFLETCYCIVLYYKTYAGNDSIGHINFLDCLNELIAYRATSSNNLRFMIDSIFVIIVEQYYLNDSYRWPGGTDALLETIRNLPVDYKTWPYHDKEFFFVFAYIQLDNVRSNWCGETILKEIELYLRRPTLPPKYVLKGLLSLYLNLLDRAGLATSYRARDILVTSVMSVKCISRVVTLDSIQLNWFLNDPNPSIQNRILVHLLSKKTDEDIISALQKSKWQLLLMPLFNIGLDELQRDRLLHILGRLLEEKNSLGQFIPLKIDVAGYLIQNSLKKNIQQVGTQMLKLCYMSRIPELVAYNLALFEHVKDKPSAFFLFCEKATIRTLCSYCTNEDQRVSIAAIKMMHSLIKIQVQYEAVLSYAVTMNFIKLLKTVQSVTEQVLIILKQVLMRKRELIVSYDKSSVVGLFHLIIDMALNKLWTRPCVEILKMLLRLEPKLIHMQVLPSFLNNAYDAVLGSGSEAPFLTILILWLRNTNTCSNLRIRLIQHIFTNFPKKCKKHFATIKQIFMKRSVEVNTTLLTGTKFGSEMDITCLNVIRD</sequence>
<protein>
    <submittedName>
        <fullName evidence="1">Uncharacterized protein</fullName>
    </submittedName>
</protein>
<dbReference type="InParanoid" id="A0A5N4ALF1"/>
<accession>A0A5N4ALF1</accession>
<keyword evidence="2" id="KW-1185">Reference proteome</keyword>
<dbReference type="AlphaFoldDB" id="A0A5N4ALF1"/>
<evidence type="ECO:0000313" key="1">
    <source>
        <dbReference type="EMBL" id="KAB0798048.1"/>
    </source>
</evidence>
<organism evidence="1 2">
    <name type="scientific">Photinus pyralis</name>
    <name type="common">Common eastern firefly</name>
    <name type="synonym">Lampyris pyralis</name>
    <dbReference type="NCBI Taxonomy" id="7054"/>
    <lineage>
        <taxon>Eukaryota</taxon>
        <taxon>Metazoa</taxon>
        <taxon>Ecdysozoa</taxon>
        <taxon>Arthropoda</taxon>
        <taxon>Hexapoda</taxon>
        <taxon>Insecta</taxon>
        <taxon>Pterygota</taxon>
        <taxon>Neoptera</taxon>
        <taxon>Endopterygota</taxon>
        <taxon>Coleoptera</taxon>
        <taxon>Polyphaga</taxon>
        <taxon>Elateriformia</taxon>
        <taxon>Elateroidea</taxon>
        <taxon>Lampyridae</taxon>
        <taxon>Lampyrinae</taxon>
        <taxon>Photinus</taxon>
    </lineage>
</organism>
<dbReference type="Proteomes" id="UP000327044">
    <property type="component" value="Unassembled WGS sequence"/>
</dbReference>
<dbReference type="EMBL" id="VVIM01000006">
    <property type="protein sequence ID" value="KAB0798048.1"/>
    <property type="molecule type" value="Genomic_DNA"/>
</dbReference>
<name>A0A5N4ALF1_PHOPY</name>
<reference evidence="1 2" key="1">
    <citation type="journal article" date="2018" name="Elife">
        <title>Firefly genomes illuminate parallel origins of bioluminescence in beetles.</title>
        <authorList>
            <person name="Fallon T.R."/>
            <person name="Lower S.E."/>
            <person name="Chang C.H."/>
            <person name="Bessho-Uehara M."/>
            <person name="Martin G.J."/>
            <person name="Bewick A.J."/>
            <person name="Behringer M."/>
            <person name="Debat H.J."/>
            <person name="Wong I."/>
            <person name="Day J.C."/>
            <person name="Suvorov A."/>
            <person name="Silva C.J."/>
            <person name="Stanger-Hall K.F."/>
            <person name="Hall D.W."/>
            <person name="Schmitz R.J."/>
            <person name="Nelson D.R."/>
            <person name="Lewis S.M."/>
            <person name="Shigenobu S."/>
            <person name="Bybee S.M."/>
            <person name="Larracuente A.M."/>
            <person name="Oba Y."/>
            <person name="Weng J.K."/>
        </authorList>
    </citation>
    <scope>NUCLEOTIDE SEQUENCE [LARGE SCALE GENOMIC DNA]</scope>
    <source>
        <strain evidence="1">1611_PpyrPB1</strain>
        <tissue evidence="1">Whole body</tissue>
    </source>
</reference>